<dbReference type="Gene3D" id="2.60.120.330">
    <property type="entry name" value="B-lactam Antibiotic, Isopenicillin N Synthase, Chain"/>
    <property type="match status" value="1"/>
</dbReference>
<dbReference type="InterPro" id="IPR044861">
    <property type="entry name" value="IPNS-like_FE2OG_OXY"/>
</dbReference>
<dbReference type="FunCoup" id="A0A1U7ZXB5">
    <property type="interactions" value="36"/>
</dbReference>
<dbReference type="OMA" id="VIRDGAW"/>
<evidence type="ECO:0000256" key="3">
    <source>
        <dbReference type="RuleBase" id="RU003682"/>
    </source>
</evidence>
<keyword evidence="1 3" id="KW-0479">Metal-binding</keyword>
<dbReference type="GO" id="GO:0046872">
    <property type="term" value="F:metal ion binding"/>
    <property type="evidence" value="ECO:0007669"/>
    <property type="project" value="UniProtKB-KW"/>
</dbReference>
<dbReference type="RefSeq" id="XP_010253774.1">
    <property type="nucleotide sequence ID" value="XM_010255472.2"/>
</dbReference>
<dbReference type="OrthoDB" id="288590at2759"/>
<comment type="similarity">
    <text evidence="3">Belongs to the iron/ascorbate-dependent oxidoreductase family.</text>
</comment>
<accession>A0A1U7ZXB5</accession>
<keyword evidence="5" id="KW-1185">Reference proteome</keyword>
<dbReference type="KEGG" id="nnu:104594921"/>
<protein>
    <submittedName>
        <fullName evidence="6">Gibberellin 2-beta-dioxygenase 8</fullName>
    </submittedName>
</protein>
<dbReference type="Proteomes" id="UP000189703">
    <property type="component" value="Unplaced"/>
</dbReference>
<feature type="compositionally biased region" description="Polar residues" evidence="4">
    <location>
        <begin position="324"/>
        <end position="338"/>
    </location>
</feature>
<evidence type="ECO:0000256" key="2">
    <source>
        <dbReference type="ARBA" id="ARBA00023004"/>
    </source>
</evidence>
<dbReference type="Pfam" id="PF03171">
    <property type="entry name" value="2OG-FeII_Oxy"/>
    <property type="match status" value="1"/>
</dbReference>
<name>A0A1U7ZXB5_NELNU</name>
<dbReference type="GO" id="GO:0045543">
    <property type="term" value="F:gibberellin 2-beta-dioxygenase activity"/>
    <property type="evidence" value="ECO:0000318"/>
    <property type="project" value="GO_Central"/>
</dbReference>
<dbReference type="InterPro" id="IPR050231">
    <property type="entry name" value="Iron_ascorbate_oxido_reductase"/>
</dbReference>
<dbReference type="PANTHER" id="PTHR47990">
    <property type="entry name" value="2-OXOGLUTARATE (2OG) AND FE(II)-DEPENDENT OXYGENASE SUPERFAMILY PROTEIN-RELATED"/>
    <property type="match status" value="1"/>
</dbReference>
<evidence type="ECO:0000313" key="5">
    <source>
        <dbReference type="Proteomes" id="UP000189703"/>
    </source>
</evidence>
<gene>
    <name evidence="6" type="primary">LOC104594921</name>
</gene>
<dbReference type="AlphaFoldDB" id="A0A1U7ZXB5"/>
<sequence length="338" mass="38359">MSGTHLSPYPPLFRHSDDSLQPTLDSDLLPQIDFHLLDLDKLTEVCRDWGVFRLVNHGIPADLSNRLQDQAKKLFSLPVESKQALFNSPPMAYFWGTPALTPSGVAITQSAQNLYQLEGLFVLLNQLPQLQGDDPTLRSFRLLLEEYGQHMARLARSIFNVVMRNLGLDPSLSETYLSESTGVVRLYRYTHCRDANQISGMEAHTDSSVLSILNEDEVGGLEVYKDDRWIQVRPITNTLIVNLGDMMQAMSNDEYKSVKHRVLVKKGEDRMSICYFVFPMDDGVIQSTNYRPFTYKMFRTQVQEDIKATGSKVGLQRFMHTEPQIRSSAPTPNPGAQR</sequence>
<feature type="region of interest" description="Disordered" evidence="4">
    <location>
        <begin position="319"/>
        <end position="338"/>
    </location>
</feature>
<proteinExistence type="inferred from homology"/>
<dbReference type="GeneID" id="104594921"/>
<dbReference type="GO" id="GO:0045487">
    <property type="term" value="P:gibberellin catabolic process"/>
    <property type="evidence" value="ECO:0000318"/>
    <property type="project" value="GO_Central"/>
</dbReference>
<evidence type="ECO:0000313" key="6">
    <source>
        <dbReference type="RefSeq" id="XP_010253774.1"/>
    </source>
</evidence>
<dbReference type="PROSITE" id="PS51471">
    <property type="entry name" value="FE2OG_OXY"/>
    <property type="match status" value="1"/>
</dbReference>
<keyword evidence="2 3" id="KW-0408">Iron</keyword>
<dbReference type="SUPFAM" id="SSF51197">
    <property type="entry name" value="Clavaminate synthase-like"/>
    <property type="match status" value="1"/>
</dbReference>
<dbReference type="eggNOG" id="KOG0143">
    <property type="taxonomic scope" value="Eukaryota"/>
</dbReference>
<reference evidence="6" key="1">
    <citation type="submission" date="2025-08" db="UniProtKB">
        <authorList>
            <consortium name="RefSeq"/>
        </authorList>
    </citation>
    <scope>IDENTIFICATION</scope>
</reference>
<dbReference type="InterPro" id="IPR005123">
    <property type="entry name" value="Oxoglu/Fe-dep_dioxygenase_dom"/>
</dbReference>
<evidence type="ECO:0000256" key="4">
    <source>
        <dbReference type="SAM" id="MobiDB-lite"/>
    </source>
</evidence>
<evidence type="ECO:0000256" key="1">
    <source>
        <dbReference type="ARBA" id="ARBA00022723"/>
    </source>
</evidence>
<dbReference type="InterPro" id="IPR027443">
    <property type="entry name" value="IPNS-like_sf"/>
</dbReference>
<keyword evidence="3" id="KW-0560">Oxidoreductase</keyword>
<dbReference type="InterPro" id="IPR026992">
    <property type="entry name" value="DIOX_N"/>
</dbReference>
<organism evidence="5 6">
    <name type="scientific">Nelumbo nucifera</name>
    <name type="common">Sacred lotus</name>
    <dbReference type="NCBI Taxonomy" id="4432"/>
    <lineage>
        <taxon>Eukaryota</taxon>
        <taxon>Viridiplantae</taxon>
        <taxon>Streptophyta</taxon>
        <taxon>Embryophyta</taxon>
        <taxon>Tracheophyta</taxon>
        <taxon>Spermatophyta</taxon>
        <taxon>Magnoliopsida</taxon>
        <taxon>Proteales</taxon>
        <taxon>Nelumbonaceae</taxon>
        <taxon>Nelumbo</taxon>
    </lineage>
</organism>
<dbReference type="Pfam" id="PF14226">
    <property type="entry name" value="DIOX_N"/>
    <property type="match status" value="1"/>
</dbReference>